<dbReference type="AlphaFoldDB" id="A0A2M8KSB5"/>
<keyword evidence="5" id="KW-0812">Transmembrane</keyword>
<protein>
    <recommendedName>
        <fullName evidence="8">Sugar ABC transporter substrate-binding protein</fullName>
    </recommendedName>
</protein>
<dbReference type="Proteomes" id="UP000229554">
    <property type="component" value="Unassembled WGS sequence"/>
</dbReference>
<dbReference type="Pfam" id="PF01547">
    <property type="entry name" value="SBP_bac_1"/>
    <property type="match status" value="1"/>
</dbReference>
<evidence type="ECO:0000256" key="5">
    <source>
        <dbReference type="SAM" id="Phobius"/>
    </source>
</evidence>
<name>A0A2M8KSB5_9BACT</name>
<keyword evidence="5" id="KW-1133">Transmembrane helix</keyword>
<evidence type="ECO:0000313" key="6">
    <source>
        <dbReference type="EMBL" id="PJE62828.1"/>
    </source>
</evidence>
<proteinExistence type="inferred from homology"/>
<feature type="transmembrane region" description="Helical" evidence="5">
    <location>
        <begin position="56"/>
        <end position="79"/>
    </location>
</feature>
<keyword evidence="5" id="KW-0472">Membrane</keyword>
<feature type="region of interest" description="Disordered" evidence="4">
    <location>
        <begin position="1"/>
        <end position="29"/>
    </location>
</feature>
<dbReference type="InterPro" id="IPR006059">
    <property type="entry name" value="SBP"/>
</dbReference>
<dbReference type="PANTHER" id="PTHR30061:SF50">
    <property type="entry name" value="MALTOSE_MALTODEXTRIN-BINDING PERIPLASMIC PROTEIN"/>
    <property type="match status" value="1"/>
</dbReference>
<dbReference type="GO" id="GO:0055052">
    <property type="term" value="C:ATP-binding cassette (ABC) transporter complex, substrate-binding subunit-containing"/>
    <property type="evidence" value="ECO:0007669"/>
    <property type="project" value="TreeGrafter"/>
</dbReference>
<reference evidence="7" key="1">
    <citation type="submission" date="2017-09" db="EMBL/GenBank/DDBJ databases">
        <title>Depth-based differentiation of microbial function through sediment-hosted aquifers and enrichment of novel symbionts in the deep terrestrial subsurface.</title>
        <authorList>
            <person name="Probst A.J."/>
            <person name="Ladd B."/>
            <person name="Jarett J.K."/>
            <person name="Geller-Mcgrath D.E."/>
            <person name="Sieber C.M.K."/>
            <person name="Emerson J.B."/>
            <person name="Anantharaman K."/>
            <person name="Thomas B.C."/>
            <person name="Malmstrom R."/>
            <person name="Stieglmeier M."/>
            <person name="Klingl A."/>
            <person name="Woyke T."/>
            <person name="Ryan C.M."/>
            <person name="Banfield J.F."/>
        </authorList>
    </citation>
    <scope>NUCLEOTIDE SEQUENCE [LARGE SCALE GENOMIC DNA]</scope>
</reference>
<evidence type="ECO:0008006" key="8">
    <source>
        <dbReference type="Google" id="ProtNLM"/>
    </source>
</evidence>
<comment type="similarity">
    <text evidence="1">Belongs to the bacterial solute-binding protein 1 family.</text>
</comment>
<evidence type="ECO:0000256" key="2">
    <source>
        <dbReference type="ARBA" id="ARBA00022448"/>
    </source>
</evidence>
<dbReference type="GO" id="GO:0015768">
    <property type="term" value="P:maltose transport"/>
    <property type="evidence" value="ECO:0007669"/>
    <property type="project" value="TreeGrafter"/>
</dbReference>
<gene>
    <name evidence="6" type="ORF">COU88_02920</name>
</gene>
<evidence type="ECO:0000256" key="1">
    <source>
        <dbReference type="ARBA" id="ARBA00008520"/>
    </source>
</evidence>
<dbReference type="Gene3D" id="3.40.190.10">
    <property type="entry name" value="Periplasmic binding protein-like II"/>
    <property type="match status" value="1"/>
</dbReference>
<evidence type="ECO:0000256" key="4">
    <source>
        <dbReference type="SAM" id="MobiDB-lite"/>
    </source>
</evidence>
<keyword evidence="2" id="KW-0813">Transport</keyword>
<feature type="compositionally biased region" description="Basic and acidic residues" evidence="4">
    <location>
        <begin position="1"/>
        <end position="16"/>
    </location>
</feature>
<dbReference type="PANTHER" id="PTHR30061">
    <property type="entry name" value="MALTOSE-BINDING PERIPLASMIC PROTEIN"/>
    <property type="match status" value="1"/>
</dbReference>
<organism evidence="6 7">
    <name type="scientific">Candidatus Roizmanbacteria bacterium CG10_big_fil_rev_8_21_14_0_10_39_6</name>
    <dbReference type="NCBI Taxonomy" id="1974853"/>
    <lineage>
        <taxon>Bacteria</taxon>
        <taxon>Candidatus Roizmaniibacteriota</taxon>
    </lineage>
</organism>
<evidence type="ECO:0000313" key="7">
    <source>
        <dbReference type="Proteomes" id="UP000229554"/>
    </source>
</evidence>
<dbReference type="GO" id="GO:1901982">
    <property type="term" value="F:maltose binding"/>
    <property type="evidence" value="ECO:0007669"/>
    <property type="project" value="TreeGrafter"/>
</dbReference>
<dbReference type="GO" id="GO:0042956">
    <property type="term" value="P:maltodextrin transmembrane transport"/>
    <property type="evidence" value="ECO:0007669"/>
    <property type="project" value="TreeGrafter"/>
</dbReference>
<keyword evidence="3" id="KW-0732">Signal</keyword>
<comment type="caution">
    <text evidence="6">The sequence shown here is derived from an EMBL/GenBank/DDBJ whole genome shotgun (WGS) entry which is preliminary data.</text>
</comment>
<evidence type="ECO:0000256" key="3">
    <source>
        <dbReference type="ARBA" id="ARBA00022729"/>
    </source>
</evidence>
<sequence>MAENDDKTVSPREQKTQEQSAIPKPDVTEIPEEYLTDEYLYPTDSGSTASKKKTSVMVLFVIGAIVLIIATLLVFNTLIKAKPGSIGNPGKTTLTYWGLWDDHAVINQIINEYQKNNPNIKIDYVMRDPKDSYRERLVATAQKGTGPDIFRYHNTWVSGMTDILAPAPQTVLDVESFKKQYYPVIVNDLVQNNQIVGVPLGIDGLVLVYNQKLFNNAGVSTLPLDWESLTDISRQLTIKNQEGTIRFSGIAMGTAENVTHFSDILGLMFLQNGVQLSDLASDNATAVLDVYTSFAIAPTEVWNETLENSVVAFADEKTAMAFVPYWELEVIKHMNPDIDFRVLPVPQIKGTEQKAIANYWVEGVSRSSKYQAEAWKFLAYLSSKDSLLKMQELDLKSGRQFPTRPYPRVDMASLIVQDPYMGAVIKQAPYMQSLPIIDRTYDNGIDDKNIAYLKDAVNSVLFGSASSDALSTAQSGISQVAEQYGYKEAK</sequence>
<dbReference type="SUPFAM" id="SSF53850">
    <property type="entry name" value="Periplasmic binding protein-like II"/>
    <property type="match status" value="1"/>
</dbReference>
<dbReference type="EMBL" id="PFED01000120">
    <property type="protein sequence ID" value="PJE62828.1"/>
    <property type="molecule type" value="Genomic_DNA"/>
</dbReference>
<accession>A0A2M8KSB5</accession>